<protein>
    <submittedName>
        <fullName evidence="9">Ethylene-responsive transcription factor</fullName>
    </submittedName>
</protein>
<name>A0A2R6REX1_ACTCC</name>
<dbReference type="Gene3D" id="3.30.730.10">
    <property type="entry name" value="AP2/ERF domain"/>
    <property type="match status" value="1"/>
</dbReference>
<dbReference type="GO" id="GO:0005634">
    <property type="term" value="C:nucleus"/>
    <property type="evidence" value="ECO:0007669"/>
    <property type="project" value="UniProtKB-SubCell"/>
</dbReference>
<dbReference type="CDD" id="cd00018">
    <property type="entry name" value="AP2"/>
    <property type="match status" value="1"/>
</dbReference>
<evidence type="ECO:0000256" key="1">
    <source>
        <dbReference type="ARBA" id="ARBA00004123"/>
    </source>
</evidence>
<keyword evidence="6" id="KW-0539">Nucleus</keyword>
<evidence type="ECO:0000256" key="4">
    <source>
        <dbReference type="ARBA" id="ARBA00023125"/>
    </source>
</evidence>
<dbReference type="FunFam" id="3.30.730.10:FF:000001">
    <property type="entry name" value="Ethylene-responsive transcription factor 2"/>
    <property type="match status" value="1"/>
</dbReference>
<feature type="region of interest" description="Disordered" evidence="7">
    <location>
        <begin position="189"/>
        <end position="261"/>
    </location>
</feature>
<dbReference type="OrthoDB" id="1760086at2759"/>
<comment type="caution">
    <text evidence="9">The sequence shown here is derived from an EMBL/GenBank/DDBJ whole genome shotgun (WGS) entry which is preliminary data.</text>
</comment>
<evidence type="ECO:0000256" key="3">
    <source>
        <dbReference type="ARBA" id="ARBA00023015"/>
    </source>
</evidence>
<reference evidence="9 10" key="1">
    <citation type="submission" date="2017-07" db="EMBL/GenBank/DDBJ databases">
        <title>An improved, manually edited Actinidia chinensis var. chinensis (kiwifruit) genome highlights the challenges associated with draft genomes and gene prediction in plants.</title>
        <authorList>
            <person name="Pilkington S."/>
            <person name="Crowhurst R."/>
            <person name="Hilario E."/>
            <person name="Nardozza S."/>
            <person name="Fraser L."/>
            <person name="Peng Y."/>
            <person name="Gunaseelan K."/>
            <person name="Simpson R."/>
            <person name="Tahir J."/>
            <person name="Deroles S."/>
            <person name="Templeton K."/>
            <person name="Luo Z."/>
            <person name="Davy M."/>
            <person name="Cheng C."/>
            <person name="Mcneilage M."/>
            <person name="Scaglione D."/>
            <person name="Liu Y."/>
            <person name="Zhang Q."/>
            <person name="Datson P."/>
            <person name="De Silva N."/>
            <person name="Gardiner S."/>
            <person name="Bassett H."/>
            <person name="Chagne D."/>
            <person name="Mccallum J."/>
            <person name="Dzierzon H."/>
            <person name="Deng C."/>
            <person name="Wang Y.-Y."/>
            <person name="Barron N."/>
            <person name="Manako K."/>
            <person name="Bowen J."/>
            <person name="Foster T."/>
            <person name="Erridge Z."/>
            <person name="Tiffin H."/>
            <person name="Waite C."/>
            <person name="Davies K."/>
            <person name="Grierson E."/>
            <person name="Laing W."/>
            <person name="Kirk R."/>
            <person name="Chen X."/>
            <person name="Wood M."/>
            <person name="Montefiori M."/>
            <person name="Brummell D."/>
            <person name="Schwinn K."/>
            <person name="Catanach A."/>
            <person name="Fullerton C."/>
            <person name="Li D."/>
            <person name="Meiyalaghan S."/>
            <person name="Nieuwenhuizen N."/>
            <person name="Read N."/>
            <person name="Prakash R."/>
            <person name="Hunter D."/>
            <person name="Zhang H."/>
            <person name="Mckenzie M."/>
            <person name="Knabel M."/>
            <person name="Harris A."/>
            <person name="Allan A."/>
            <person name="Chen A."/>
            <person name="Janssen B."/>
            <person name="Plunkett B."/>
            <person name="Dwamena C."/>
            <person name="Voogd C."/>
            <person name="Leif D."/>
            <person name="Lafferty D."/>
            <person name="Souleyre E."/>
            <person name="Varkonyi-Gasic E."/>
            <person name="Gambi F."/>
            <person name="Hanley J."/>
            <person name="Yao J.-L."/>
            <person name="Cheung J."/>
            <person name="David K."/>
            <person name="Warren B."/>
            <person name="Marsh K."/>
            <person name="Snowden K."/>
            <person name="Lin-Wang K."/>
            <person name="Brian L."/>
            <person name="Martinez-Sanchez M."/>
            <person name="Wang M."/>
            <person name="Ileperuma N."/>
            <person name="Macnee N."/>
            <person name="Campin R."/>
            <person name="Mcatee P."/>
            <person name="Drummond R."/>
            <person name="Espley R."/>
            <person name="Ireland H."/>
            <person name="Wu R."/>
            <person name="Atkinson R."/>
            <person name="Karunairetnam S."/>
            <person name="Bulley S."/>
            <person name="Chunkath S."/>
            <person name="Hanley Z."/>
            <person name="Storey R."/>
            <person name="Thrimawithana A."/>
            <person name="Thomson S."/>
            <person name="David C."/>
            <person name="Testolin R."/>
        </authorList>
    </citation>
    <scope>NUCLEOTIDE SEQUENCE [LARGE SCALE GENOMIC DNA]</scope>
    <source>
        <strain evidence="10">cv. Red5</strain>
        <tissue evidence="9">Young leaf</tissue>
    </source>
</reference>
<feature type="domain" description="AP2/ERF" evidence="8">
    <location>
        <begin position="132"/>
        <end position="189"/>
    </location>
</feature>
<dbReference type="InterPro" id="IPR036955">
    <property type="entry name" value="AP2/ERF_dom_sf"/>
</dbReference>
<feature type="compositionally biased region" description="Basic residues" evidence="7">
    <location>
        <begin position="20"/>
        <end position="38"/>
    </location>
</feature>
<feature type="compositionally biased region" description="Basic and acidic residues" evidence="7">
    <location>
        <begin position="235"/>
        <end position="244"/>
    </location>
</feature>
<evidence type="ECO:0000256" key="5">
    <source>
        <dbReference type="ARBA" id="ARBA00023163"/>
    </source>
</evidence>
<gene>
    <name evidence="9" type="ORF">CEY00_Acc03378</name>
</gene>
<dbReference type="InterPro" id="IPR001471">
    <property type="entry name" value="AP2/ERF_dom"/>
</dbReference>
<keyword evidence="3" id="KW-0805">Transcription regulation</keyword>
<evidence type="ECO:0000259" key="8">
    <source>
        <dbReference type="PROSITE" id="PS51032"/>
    </source>
</evidence>
<dbReference type="OMA" id="IMNMMDE"/>
<feature type="region of interest" description="Disordered" evidence="7">
    <location>
        <begin position="20"/>
        <end position="46"/>
    </location>
</feature>
<dbReference type="InterPro" id="IPR050913">
    <property type="entry name" value="AP2/ERF_ERF"/>
</dbReference>
<dbReference type="Gramene" id="PSS28565">
    <property type="protein sequence ID" value="PSS28565"/>
    <property type="gene ID" value="CEY00_Acc03378"/>
</dbReference>
<sequence>MDQSMSNLWPIKYTEHKSVSKKLIKPSNLKPRKASSGRKVRDYASGVQPRVVRISVTDQDATDSSGDEETEFFGRQRVKRYVNEISIESAANRRGFIGPNSRTKGLRTGEGIRVKRKGMKKAAAAGWNGSQKYRGVRRRSWGKFAAEIRDPMRRIRLWLGTYDTAEEAAAVYDNAAIRLRGPDALTNFVTPPLPKDASDVNRTSVSDEESSDESRSLSSPTSVLRFTSLSVEETEPSKPVREDPVQPEPVEGSEEFHDETNFPNQNVDYLPMDLSFVNDFFNFESPEPIFVDESPCLPNDLLSDDYLSDVFMDSGKDFVSSLTIWQGDDYFQDLGGDFFTSDPLMAL</sequence>
<proteinExistence type="predicted"/>
<evidence type="ECO:0000256" key="2">
    <source>
        <dbReference type="ARBA" id="ARBA00022821"/>
    </source>
</evidence>
<dbReference type="InterPro" id="IPR016177">
    <property type="entry name" value="DNA-bd_dom_sf"/>
</dbReference>
<accession>A0A2R6REX1</accession>
<dbReference type="InParanoid" id="A0A2R6REX1"/>
<dbReference type="SMART" id="SM00380">
    <property type="entry name" value="AP2"/>
    <property type="match status" value="1"/>
</dbReference>
<dbReference type="PANTHER" id="PTHR31194">
    <property type="entry name" value="SHN SHINE , DNA BINDING / TRANSCRIPTION FACTOR"/>
    <property type="match status" value="1"/>
</dbReference>
<dbReference type="GO" id="GO:0006952">
    <property type="term" value="P:defense response"/>
    <property type="evidence" value="ECO:0007669"/>
    <property type="project" value="UniProtKB-KW"/>
</dbReference>
<dbReference type="STRING" id="1590841.A0A2R6REX1"/>
<dbReference type="Pfam" id="PF00847">
    <property type="entry name" value="AP2"/>
    <property type="match status" value="1"/>
</dbReference>
<dbReference type="AlphaFoldDB" id="A0A2R6REX1"/>
<comment type="subcellular location">
    <subcellularLocation>
        <location evidence="1">Nucleus</location>
    </subcellularLocation>
</comment>
<organism evidence="9 10">
    <name type="scientific">Actinidia chinensis var. chinensis</name>
    <name type="common">Chinese soft-hair kiwi</name>
    <dbReference type="NCBI Taxonomy" id="1590841"/>
    <lineage>
        <taxon>Eukaryota</taxon>
        <taxon>Viridiplantae</taxon>
        <taxon>Streptophyta</taxon>
        <taxon>Embryophyta</taxon>
        <taxon>Tracheophyta</taxon>
        <taxon>Spermatophyta</taxon>
        <taxon>Magnoliopsida</taxon>
        <taxon>eudicotyledons</taxon>
        <taxon>Gunneridae</taxon>
        <taxon>Pentapetalae</taxon>
        <taxon>asterids</taxon>
        <taxon>Ericales</taxon>
        <taxon>Actinidiaceae</taxon>
        <taxon>Actinidia</taxon>
    </lineage>
</organism>
<dbReference type="EMBL" id="NKQK01000006">
    <property type="protein sequence ID" value="PSS28565.1"/>
    <property type="molecule type" value="Genomic_DNA"/>
</dbReference>
<dbReference type="PROSITE" id="PS51032">
    <property type="entry name" value="AP2_ERF"/>
    <property type="match status" value="1"/>
</dbReference>
<evidence type="ECO:0000313" key="10">
    <source>
        <dbReference type="Proteomes" id="UP000241394"/>
    </source>
</evidence>
<keyword evidence="10" id="KW-1185">Reference proteome</keyword>
<evidence type="ECO:0000313" key="9">
    <source>
        <dbReference type="EMBL" id="PSS28565.1"/>
    </source>
</evidence>
<keyword evidence="4" id="KW-0238">DNA-binding</keyword>
<keyword evidence="2" id="KW-0611">Plant defense</keyword>
<reference evidence="10" key="2">
    <citation type="journal article" date="2018" name="BMC Genomics">
        <title>A manually annotated Actinidia chinensis var. chinensis (kiwifruit) genome highlights the challenges associated with draft genomes and gene prediction in plants.</title>
        <authorList>
            <person name="Pilkington S.M."/>
            <person name="Crowhurst R."/>
            <person name="Hilario E."/>
            <person name="Nardozza S."/>
            <person name="Fraser L."/>
            <person name="Peng Y."/>
            <person name="Gunaseelan K."/>
            <person name="Simpson R."/>
            <person name="Tahir J."/>
            <person name="Deroles S.C."/>
            <person name="Templeton K."/>
            <person name="Luo Z."/>
            <person name="Davy M."/>
            <person name="Cheng C."/>
            <person name="McNeilage M."/>
            <person name="Scaglione D."/>
            <person name="Liu Y."/>
            <person name="Zhang Q."/>
            <person name="Datson P."/>
            <person name="De Silva N."/>
            <person name="Gardiner S.E."/>
            <person name="Bassett H."/>
            <person name="Chagne D."/>
            <person name="McCallum J."/>
            <person name="Dzierzon H."/>
            <person name="Deng C."/>
            <person name="Wang Y.Y."/>
            <person name="Barron L."/>
            <person name="Manako K."/>
            <person name="Bowen J."/>
            <person name="Foster T.M."/>
            <person name="Erridge Z.A."/>
            <person name="Tiffin H."/>
            <person name="Waite C.N."/>
            <person name="Davies K.M."/>
            <person name="Grierson E.P."/>
            <person name="Laing W.A."/>
            <person name="Kirk R."/>
            <person name="Chen X."/>
            <person name="Wood M."/>
            <person name="Montefiori M."/>
            <person name="Brummell D.A."/>
            <person name="Schwinn K.E."/>
            <person name="Catanach A."/>
            <person name="Fullerton C."/>
            <person name="Li D."/>
            <person name="Meiyalaghan S."/>
            <person name="Nieuwenhuizen N."/>
            <person name="Read N."/>
            <person name="Prakash R."/>
            <person name="Hunter D."/>
            <person name="Zhang H."/>
            <person name="McKenzie M."/>
            <person name="Knabel M."/>
            <person name="Harris A."/>
            <person name="Allan A.C."/>
            <person name="Gleave A."/>
            <person name="Chen A."/>
            <person name="Janssen B.J."/>
            <person name="Plunkett B."/>
            <person name="Ampomah-Dwamena C."/>
            <person name="Voogd C."/>
            <person name="Leif D."/>
            <person name="Lafferty D."/>
            <person name="Souleyre E.J.F."/>
            <person name="Varkonyi-Gasic E."/>
            <person name="Gambi F."/>
            <person name="Hanley J."/>
            <person name="Yao J.L."/>
            <person name="Cheung J."/>
            <person name="David K.M."/>
            <person name="Warren B."/>
            <person name="Marsh K."/>
            <person name="Snowden K.C."/>
            <person name="Lin-Wang K."/>
            <person name="Brian L."/>
            <person name="Martinez-Sanchez M."/>
            <person name="Wang M."/>
            <person name="Ileperuma N."/>
            <person name="Macnee N."/>
            <person name="Campin R."/>
            <person name="McAtee P."/>
            <person name="Drummond R.S.M."/>
            <person name="Espley R.V."/>
            <person name="Ireland H.S."/>
            <person name="Wu R."/>
            <person name="Atkinson R.G."/>
            <person name="Karunairetnam S."/>
            <person name="Bulley S."/>
            <person name="Chunkath S."/>
            <person name="Hanley Z."/>
            <person name="Storey R."/>
            <person name="Thrimawithana A.H."/>
            <person name="Thomson S."/>
            <person name="David C."/>
            <person name="Testolin R."/>
            <person name="Huang H."/>
            <person name="Hellens R.P."/>
            <person name="Schaffer R.J."/>
        </authorList>
    </citation>
    <scope>NUCLEOTIDE SEQUENCE [LARGE SCALE GENOMIC DNA]</scope>
    <source>
        <strain evidence="10">cv. Red5</strain>
    </source>
</reference>
<dbReference type="Proteomes" id="UP000241394">
    <property type="component" value="Chromosome LG6"/>
</dbReference>
<dbReference type="GO" id="GO:0003700">
    <property type="term" value="F:DNA-binding transcription factor activity"/>
    <property type="evidence" value="ECO:0007669"/>
    <property type="project" value="InterPro"/>
</dbReference>
<evidence type="ECO:0000256" key="7">
    <source>
        <dbReference type="SAM" id="MobiDB-lite"/>
    </source>
</evidence>
<dbReference type="GO" id="GO:0003677">
    <property type="term" value="F:DNA binding"/>
    <property type="evidence" value="ECO:0007669"/>
    <property type="project" value="UniProtKB-KW"/>
</dbReference>
<dbReference type="PRINTS" id="PR00367">
    <property type="entry name" value="ETHRSPELEMNT"/>
</dbReference>
<dbReference type="SUPFAM" id="SSF54171">
    <property type="entry name" value="DNA-binding domain"/>
    <property type="match status" value="1"/>
</dbReference>
<evidence type="ECO:0000256" key="6">
    <source>
        <dbReference type="ARBA" id="ARBA00023242"/>
    </source>
</evidence>
<dbReference type="PANTHER" id="PTHR31194:SF225">
    <property type="entry name" value="AP2 DOMAIN CLASS TRANSCRIPTION FACTOR"/>
    <property type="match status" value="1"/>
</dbReference>
<dbReference type="FunCoup" id="A0A2R6REX1">
    <property type="interactions" value="354"/>
</dbReference>
<keyword evidence="5" id="KW-0804">Transcription</keyword>